<dbReference type="InterPro" id="IPR009078">
    <property type="entry name" value="Ferritin-like_SF"/>
</dbReference>
<gene>
    <name evidence="1" type="ORF">AURDEDRAFT_176784</name>
</gene>
<organism evidence="1 2">
    <name type="scientific">Auricularia subglabra (strain TFB-10046 / SS5)</name>
    <name type="common">White-rot fungus</name>
    <name type="synonym">Auricularia delicata (strain TFB10046)</name>
    <dbReference type="NCBI Taxonomy" id="717982"/>
    <lineage>
        <taxon>Eukaryota</taxon>
        <taxon>Fungi</taxon>
        <taxon>Dikarya</taxon>
        <taxon>Basidiomycota</taxon>
        <taxon>Agaricomycotina</taxon>
        <taxon>Agaricomycetes</taxon>
        <taxon>Auriculariales</taxon>
        <taxon>Auriculariaceae</taxon>
        <taxon>Auricularia</taxon>
    </lineage>
</organism>
<dbReference type="OrthoDB" id="3041043at2759"/>
<protein>
    <recommendedName>
        <fullName evidence="3">F-box domain-containing protein</fullName>
    </recommendedName>
</protein>
<dbReference type="KEGG" id="adl:AURDEDRAFT_176784"/>
<dbReference type="InParanoid" id="J0WQJ3"/>
<dbReference type="eggNOG" id="ENOG502S6I6">
    <property type="taxonomic scope" value="Eukaryota"/>
</dbReference>
<reference evidence="2" key="1">
    <citation type="journal article" date="2012" name="Science">
        <title>The Paleozoic origin of enzymatic lignin decomposition reconstructed from 31 fungal genomes.</title>
        <authorList>
            <person name="Floudas D."/>
            <person name="Binder M."/>
            <person name="Riley R."/>
            <person name="Barry K."/>
            <person name="Blanchette R.A."/>
            <person name="Henrissat B."/>
            <person name="Martinez A.T."/>
            <person name="Otillar R."/>
            <person name="Spatafora J.W."/>
            <person name="Yadav J.S."/>
            <person name="Aerts A."/>
            <person name="Benoit I."/>
            <person name="Boyd A."/>
            <person name="Carlson A."/>
            <person name="Copeland A."/>
            <person name="Coutinho P.M."/>
            <person name="de Vries R.P."/>
            <person name="Ferreira P."/>
            <person name="Findley K."/>
            <person name="Foster B."/>
            <person name="Gaskell J."/>
            <person name="Glotzer D."/>
            <person name="Gorecki P."/>
            <person name="Heitman J."/>
            <person name="Hesse C."/>
            <person name="Hori C."/>
            <person name="Igarashi K."/>
            <person name="Jurgens J.A."/>
            <person name="Kallen N."/>
            <person name="Kersten P."/>
            <person name="Kohler A."/>
            <person name="Kuees U."/>
            <person name="Kumar T.K.A."/>
            <person name="Kuo A."/>
            <person name="LaButti K."/>
            <person name="Larrondo L.F."/>
            <person name="Lindquist E."/>
            <person name="Ling A."/>
            <person name="Lombard V."/>
            <person name="Lucas S."/>
            <person name="Lundell T."/>
            <person name="Martin R."/>
            <person name="McLaughlin D.J."/>
            <person name="Morgenstern I."/>
            <person name="Morin E."/>
            <person name="Murat C."/>
            <person name="Nagy L.G."/>
            <person name="Nolan M."/>
            <person name="Ohm R.A."/>
            <person name="Patyshakuliyeva A."/>
            <person name="Rokas A."/>
            <person name="Ruiz-Duenas F.J."/>
            <person name="Sabat G."/>
            <person name="Salamov A."/>
            <person name="Samejima M."/>
            <person name="Schmutz J."/>
            <person name="Slot J.C."/>
            <person name="St John F."/>
            <person name="Stenlid J."/>
            <person name="Sun H."/>
            <person name="Sun S."/>
            <person name="Syed K."/>
            <person name="Tsang A."/>
            <person name="Wiebenga A."/>
            <person name="Young D."/>
            <person name="Pisabarro A."/>
            <person name="Eastwood D.C."/>
            <person name="Martin F."/>
            <person name="Cullen D."/>
            <person name="Grigoriev I.V."/>
            <person name="Hibbett D.S."/>
        </authorList>
    </citation>
    <scope>NUCLEOTIDE SEQUENCE [LARGE SCALE GENOMIC DNA]</scope>
    <source>
        <strain evidence="2">TFB10046</strain>
    </source>
</reference>
<dbReference type="SUPFAM" id="SSF47240">
    <property type="entry name" value="Ferritin-like"/>
    <property type="match status" value="1"/>
</dbReference>
<dbReference type="Proteomes" id="UP000006514">
    <property type="component" value="Unassembled WGS sequence"/>
</dbReference>
<proteinExistence type="predicted"/>
<evidence type="ECO:0008006" key="3">
    <source>
        <dbReference type="Google" id="ProtNLM"/>
    </source>
</evidence>
<dbReference type="EMBL" id="JH687990">
    <property type="protein sequence ID" value="EJD34158.1"/>
    <property type="molecule type" value="Genomic_DNA"/>
</dbReference>
<accession>J0WQJ3</accession>
<dbReference type="AlphaFoldDB" id="J0WQJ3"/>
<keyword evidence="2" id="KW-1185">Reference proteome</keyword>
<sequence length="606" mass="67147">MAPSYSRLPVNDDILNLIFAFVRDGASLMRLRRVCRYMLFAVDDHGRRRFDVNKMLTPLFSDVIGFRQIQAEIGAVLSGSRVMNFFRECDWTDFSDLDVYLYPGTAAVLGNFLIAVEGYEYVGLSWTADLAAEPSRPGFSLYNMAYVRRVYKFEKGALKIDLVVATQCPLQTILHFHSMPVVNGITWDGAFSCFAYGTWAKDEGMILDAKTNPALAKYRARGFTLYDARVSLSHTFNDYWRTGQRWIGDRDTWTIKLDTTGLIAPAIADRLTNTSFRVVGVPVLSGTDCLKTTEYRVETICFTNALLSMPCTVSLKLYRFADAVINCVRRRWVSSGLPFSARVSIGTGAGFVELVRSWDRLLSLFWQLYKDFVAAFWTIEELLGVADVNDVDLPLVAAVNLLKLVSSTGSLQTDSVIADCCAAAEYKSFLGFQSAMERIHLEGAARVVAEAVSHAGGATGPRLPTPEDCDVKGAGGRLLFYYAVWCASSVVLETWQAGLPSPLHQGFEDFVRKIGTDVKRFVGFGAEACCTFLGSDVISSDAAEAILTRVYLRVAPEMGDVLGIQLDYNNECAKMVASLVEEAAYPKVIAERLERGELQLDLSVDF</sequence>
<evidence type="ECO:0000313" key="2">
    <source>
        <dbReference type="Proteomes" id="UP000006514"/>
    </source>
</evidence>
<evidence type="ECO:0000313" key="1">
    <source>
        <dbReference type="EMBL" id="EJD34158.1"/>
    </source>
</evidence>
<name>J0WQJ3_AURST</name>